<evidence type="ECO:0000256" key="1">
    <source>
        <dbReference type="ARBA" id="ARBA00022833"/>
    </source>
</evidence>
<keyword evidence="1" id="KW-0862">Zinc</keyword>
<reference evidence="2 3" key="1">
    <citation type="submission" date="2018-07" db="EMBL/GenBank/DDBJ databases">
        <title>Desertimonas flava gen. nov. sp. nov.</title>
        <authorList>
            <person name="Liu S."/>
        </authorList>
    </citation>
    <scope>NUCLEOTIDE SEQUENCE [LARGE SCALE GENOMIC DNA]</scope>
    <source>
        <strain evidence="2 3">16Sb5-5</strain>
    </source>
</reference>
<dbReference type="Gene3D" id="3.40.50.10320">
    <property type="entry name" value="LmbE-like"/>
    <property type="match status" value="1"/>
</dbReference>
<accession>A0A367YU41</accession>
<organism evidence="2 3">
    <name type="scientific">Desertihabitans brevis</name>
    <dbReference type="NCBI Taxonomy" id="2268447"/>
    <lineage>
        <taxon>Bacteria</taxon>
        <taxon>Bacillati</taxon>
        <taxon>Actinomycetota</taxon>
        <taxon>Actinomycetes</taxon>
        <taxon>Propionibacteriales</taxon>
        <taxon>Propionibacteriaceae</taxon>
        <taxon>Desertihabitans</taxon>
    </lineage>
</organism>
<evidence type="ECO:0000313" key="3">
    <source>
        <dbReference type="Proteomes" id="UP000252770"/>
    </source>
</evidence>
<dbReference type="SUPFAM" id="SSF102588">
    <property type="entry name" value="LmbE-like"/>
    <property type="match status" value="1"/>
</dbReference>
<dbReference type="Proteomes" id="UP000252770">
    <property type="component" value="Unassembled WGS sequence"/>
</dbReference>
<protein>
    <submittedName>
        <fullName evidence="2">PIG-L family deacetylase</fullName>
    </submittedName>
</protein>
<gene>
    <name evidence="2" type="ORF">DT076_10800</name>
</gene>
<proteinExistence type="predicted"/>
<dbReference type="AlphaFoldDB" id="A0A367YU41"/>
<dbReference type="GO" id="GO:0016811">
    <property type="term" value="F:hydrolase activity, acting on carbon-nitrogen (but not peptide) bonds, in linear amides"/>
    <property type="evidence" value="ECO:0007669"/>
    <property type="project" value="TreeGrafter"/>
</dbReference>
<dbReference type="InterPro" id="IPR003737">
    <property type="entry name" value="GlcNAc_PI_deacetylase-related"/>
</dbReference>
<name>A0A367YU41_9ACTN</name>
<dbReference type="PANTHER" id="PTHR12993:SF28">
    <property type="entry name" value="LMBE FAMILY PROTEIN"/>
    <property type="match status" value="1"/>
</dbReference>
<dbReference type="Pfam" id="PF02585">
    <property type="entry name" value="PIG-L"/>
    <property type="match status" value="1"/>
</dbReference>
<dbReference type="EMBL" id="QOUI01000006">
    <property type="protein sequence ID" value="RCK69374.1"/>
    <property type="molecule type" value="Genomic_DNA"/>
</dbReference>
<dbReference type="GO" id="GO:0016137">
    <property type="term" value="P:glycoside metabolic process"/>
    <property type="evidence" value="ECO:0007669"/>
    <property type="project" value="UniProtKB-ARBA"/>
</dbReference>
<dbReference type="InterPro" id="IPR024078">
    <property type="entry name" value="LmbE-like_dom_sf"/>
</dbReference>
<dbReference type="RefSeq" id="WP_114126692.1">
    <property type="nucleotide sequence ID" value="NZ_QOUI01000006.1"/>
</dbReference>
<evidence type="ECO:0000313" key="2">
    <source>
        <dbReference type="EMBL" id="RCK69374.1"/>
    </source>
</evidence>
<dbReference type="PANTHER" id="PTHR12993">
    <property type="entry name" value="N-ACETYLGLUCOSAMINYL-PHOSPHATIDYLINOSITOL DE-N-ACETYLASE-RELATED"/>
    <property type="match status" value="1"/>
</dbReference>
<comment type="caution">
    <text evidence="2">The sequence shown here is derived from an EMBL/GenBank/DDBJ whole genome shotgun (WGS) entry which is preliminary data.</text>
</comment>
<keyword evidence="3" id="KW-1185">Reference proteome</keyword>
<sequence>MDLDEVERALVVVAHCDDAEWMCGGTVARLTERGARVDYVVVTDGASGGVDLGVSDADLAATRAAEQRAAARVLGVSEVVLLGRHNDELRVDVALKRDIVREIRRSRPQLVLTMTPFRDLDAPLEWSHGDHIAVGEATLQAVYPEAIMPRIHPELAGEGLQPHTVSEVWFPVGRGADRYVDVTSEAQRKMDAVWCHHSQNGEARGDRDWLFGERVEPPMLRAGERVGVRYAEAFRRVAVPG</sequence>